<dbReference type="InterPro" id="IPR011990">
    <property type="entry name" value="TPR-like_helical_dom_sf"/>
</dbReference>
<accession>A0A5B0ANF9</accession>
<name>A0A5B0ANF9_9ACTN</name>
<evidence type="ECO:0000313" key="1">
    <source>
        <dbReference type="EMBL" id="KAA0930582.1"/>
    </source>
</evidence>
<dbReference type="OrthoDB" id="5379188at2"/>
<gene>
    <name evidence="1" type="ORF">FGF04_29005</name>
</gene>
<reference evidence="1 2" key="1">
    <citation type="submission" date="2019-05" db="EMBL/GenBank/DDBJ databases">
        <authorList>
            <person name="Hariharan J."/>
            <person name="Choudoir M.J."/>
            <person name="Diebold P."/>
            <person name="Panke-Buisse K."/>
            <person name="Buckley D.H."/>
        </authorList>
    </citation>
    <scope>NUCLEOTIDE SEQUENCE [LARGE SCALE GENOMIC DNA]</scope>
    <source>
        <strain evidence="1 2">SUN51</strain>
    </source>
</reference>
<organism evidence="1 2">
    <name type="scientific">Streptomyces apricus</name>
    <dbReference type="NCBI Taxonomy" id="1828112"/>
    <lineage>
        <taxon>Bacteria</taxon>
        <taxon>Bacillati</taxon>
        <taxon>Actinomycetota</taxon>
        <taxon>Actinomycetes</taxon>
        <taxon>Kitasatosporales</taxon>
        <taxon>Streptomycetaceae</taxon>
        <taxon>Streptomyces</taxon>
    </lineage>
</organism>
<dbReference type="EMBL" id="VDFC01000047">
    <property type="protein sequence ID" value="KAA0930582.1"/>
    <property type="molecule type" value="Genomic_DNA"/>
</dbReference>
<dbReference type="Gene3D" id="1.25.40.10">
    <property type="entry name" value="Tetratricopeptide repeat domain"/>
    <property type="match status" value="1"/>
</dbReference>
<evidence type="ECO:0008006" key="3">
    <source>
        <dbReference type="Google" id="ProtNLM"/>
    </source>
</evidence>
<dbReference type="AlphaFoldDB" id="A0A5B0ANF9"/>
<protein>
    <recommendedName>
        <fullName evidence="3">Tetratricopeptide repeat protein</fullName>
    </recommendedName>
</protein>
<proteinExistence type="predicted"/>
<keyword evidence="2" id="KW-1185">Reference proteome</keyword>
<dbReference type="Proteomes" id="UP000324965">
    <property type="component" value="Unassembled WGS sequence"/>
</dbReference>
<dbReference type="RefSeq" id="WP_149514260.1">
    <property type="nucleotide sequence ID" value="NZ_VDFC01000047.1"/>
</dbReference>
<dbReference type="SUPFAM" id="SSF48452">
    <property type="entry name" value="TPR-like"/>
    <property type="match status" value="1"/>
</dbReference>
<comment type="caution">
    <text evidence="1">The sequence shown here is derived from an EMBL/GenBank/DDBJ whole genome shotgun (WGS) entry which is preliminary data.</text>
</comment>
<evidence type="ECO:0000313" key="2">
    <source>
        <dbReference type="Proteomes" id="UP000324965"/>
    </source>
</evidence>
<sequence length="702" mass="77658">MAAHITAASPGGPRYDAALTPAERSAQSNGIWLCQNCGKLIDSDVARYSEETLRQWKGEAEQRALKMLQNSDDVSDALVLALPQLDSFDSLLTFASTAVGRIGREGEIEELKSFLRADADFAWWIWTGSAGSGKSRLALELCRTVTGEWHAGLLREGNQTALGGLQPTRPTLIVVDYAAQRGEWLADALLHLSQRNLCAPVRVLILERRAQGPWWDSLQRVHRMEESFQIQACSYGLPRELEGLSRSESRRLIEAVAKRAGVELTSTNVEDIADHAAKMDPEGRPLFVLVAVLDWLDGNGISADRDGALRRLVARMDGQAVQAAGSPQIRLMRNVRTIATALGGLSADDYAQLVRMLTPPAGLLPDVYSDFHLVPLDDLLDGVRPDILGELYVLDQLTAIGAGRIAVMALLKMAWQTNQGAYRAFVERAAGDHREHDCLVDLLDVSDWSASEACARMAVDVIPLLQRNDHPVLDWVFSRLASVRQNTTNETMDELTVVAHFRRATLVLHEGDARRANRLYADALAICATDWPVRSDILNNRGVTWMYLGDQHAAQNDFSTVVESSTATDERRACALNNRADIFDSYGDTSSAIRDRTAVLALAETTYNRRFIAHIRRARTLWNLGDLDGAYQDIDSILGAPDIVTEQKMSARLQRAEWLIETGLAVRAISELEFVCSSERNFDSVEGRAKELLSHLLENLPK</sequence>